<organism evidence="1 2">
    <name type="scientific">Pseudomonas putida</name>
    <name type="common">Arthrobacter siderocapsulatus</name>
    <dbReference type="NCBI Taxonomy" id="303"/>
    <lineage>
        <taxon>Bacteria</taxon>
        <taxon>Pseudomonadati</taxon>
        <taxon>Pseudomonadota</taxon>
        <taxon>Gammaproteobacteria</taxon>
        <taxon>Pseudomonadales</taxon>
        <taxon>Pseudomonadaceae</taxon>
        <taxon>Pseudomonas</taxon>
    </lineage>
</organism>
<geneLocation type="plasmid" evidence="2">
    <name>pkf715a dna</name>
</geneLocation>
<name>A0A1L7NMG0_PSEPU</name>
<evidence type="ECO:0000313" key="2">
    <source>
        <dbReference type="Proteomes" id="UP000218731"/>
    </source>
</evidence>
<accession>A0A1L7NMG0</accession>
<gene>
    <name evidence="1" type="ORF">KF715C_pA1170</name>
</gene>
<keyword evidence="1" id="KW-0614">Plasmid</keyword>
<proteinExistence type="predicted"/>
<dbReference type="RefSeq" id="WP_020308290.1">
    <property type="nucleotide sequence ID" value="NZ_AP015030.1"/>
</dbReference>
<dbReference type="EMBL" id="AP015030">
    <property type="protein sequence ID" value="BAW26622.1"/>
    <property type="molecule type" value="Genomic_DNA"/>
</dbReference>
<dbReference type="AlphaFoldDB" id="A0A1L7NMG0"/>
<dbReference type="Proteomes" id="UP000218731">
    <property type="component" value="Plasmid pKF715A"/>
</dbReference>
<sequence>MVPVELLKTAVEQLPKWNVSAVTRLTSVNWRQGYQIKMHWYDGAAFICYLDFKRDYSAREAVLKRAFELFADEGAKPRTIDGHGWTKLDYEFRSGSFISVNEIAEIAQSMGYDFTVLYVQESICSRPVFSVMGIPLIPGEMGKEWVDGEFVPYSCPMGKNL</sequence>
<reference evidence="1 2" key="1">
    <citation type="submission" date="2015-11" db="EMBL/GenBank/DDBJ databases">
        <title>Complete genome sequencing of a biphenyl-degrading bacterium, Pseudomonas putida KF715 (=NBRC110667).</title>
        <authorList>
            <person name="Suenaga H."/>
            <person name="Fujihara N."/>
            <person name="Watanabe T."/>
            <person name="Hirose J."/>
            <person name="Kimura N."/>
            <person name="Yamazoe A."/>
            <person name="Hosoyama A."/>
            <person name="Shimodaira J."/>
            <person name="Furukawa K."/>
        </authorList>
    </citation>
    <scope>NUCLEOTIDE SEQUENCE [LARGE SCALE GENOMIC DNA]</scope>
    <source>
        <strain evidence="1 2">KF715</strain>
        <plasmid evidence="2">Plasmid pkf715a dna</plasmid>
    </source>
</reference>
<protein>
    <submittedName>
        <fullName evidence="1">Uncharacterized protein</fullName>
    </submittedName>
</protein>
<evidence type="ECO:0000313" key="1">
    <source>
        <dbReference type="EMBL" id="BAW26622.1"/>
    </source>
</evidence>